<dbReference type="EMBL" id="JABCAG010000014">
    <property type="protein sequence ID" value="NMP58087.1"/>
    <property type="molecule type" value="Genomic_DNA"/>
</dbReference>
<evidence type="ECO:0000313" key="4">
    <source>
        <dbReference type="Proteomes" id="UP000557857"/>
    </source>
</evidence>
<reference evidence="1 4" key="2">
    <citation type="submission" date="2020-04" db="EMBL/GenBank/DDBJ databases">
        <authorList>
            <person name="Abaymova A."/>
            <person name="Teymurazov M."/>
            <person name="Tazyna O."/>
            <person name="Chatushin Y."/>
            <person name="Svetoch E."/>
            <person name="Pereligyn V."/>
            <person name="Pohylenko V."/>
            <person name="Platonov M."/>
            <person name="Kartsev N."/>
            <person name="Skryabin Y."/>
            <person name="Sizova A."/>
            <person name="Solomentsev V."/>
            <person name="Kislichkina A."/>
            <person name="Bogun A."/>
        </authorList>
    </citation>
    <scope>NUCLEOTIDE SEQUENCE [LARGE SCALE GENOMIC DNA]</scope>
    <source>
        <strain evidence="1">SCPM-O-B-8398</strain>
        <strain evidence="4">SCPM-O-B-8398 (E28)</strain>
    </source>
</reference>
<evidence type="ECO:0000313" key="2">
    <source>
        <dbReference type="EMBL" id="ONN43202.1"/>
    </source>
</evidence>
<dbReference type="STRING" id="53346.A5802_002147"/>
<dbReference type="EMBL" id="MSTR01000007">
    <property type="protein sequence ID" value="ONN43202.1"/>
    <property type="molecule type" value="Genomic_DNA"/>
</dbReference>
<organism evidence="2 3">
    <name type="scientific">Enterococcus mundtii</name>
    <dbReference type="NCBI Taxonomy" id="53346"/>
    <lineage>
        <taxon>Bacteria</taxon>
        <taxon>Bacillati</taxon>
        <taxon>Bacillota</taxon>
        <taxon>Bacilli</taxon>
        <taxon>Lactobacillales</taxon>
        <taxon>Enterococcaceae</taxon>
        <taxon>Enterococcus</taxon>
    </lineage>
</organism>
<dbReference type="InterPro" id="IPR041289">
    <property type="entry name" value="Bact_RF_family3"/>
</dbReference>
<comment type="caution">
    <text evidence="2">The sequence shown here is derived from an EMBL/GenBank/DDBJ whole genome shotgun (WGS) entry which is preliminary data.</text>
</comment>
<accession>A0A1V2UJ63</accession>
<reference evidence="2 3" key="1">
    <citation type="submission" date="2016-12" db="EMBL/GenBank/DDBJ databases">
        <authorList>
            <person name="Song W.-J."/>
            <person name="Kurnit D.M."/>
        </authorList>
    </citation>
    <scope>NUCLEOTIDE SEQUENCE [LARGE SCALE GENOMIC DNA]</scope>
    <source>
        <strain evidence="2 3">CGB1038-1_S1</strain>
    </source>
</reference>
<gene>
    <name evidence="2" type="ORF">BTN92_09070</name>
    <name evidence="1" type="ORF">HI921_06340</name>
</gene>
<protein>
    <submittedName>
        <fullName evidence="2">Uncharacterized protein</fullName>
    </submittedName>
</protein>
<dbReference type="AlphaFoldDB" id="A0A1V2UJ63"/>
<evidence type="ECO:0000313" key="3">
    <source>
        <dbReference type="Proteomes" id="UP000189299"/>
    </source>
</evidence>
<evidence type="ECO:0000313" key="1">
    <source>
        <dbReference type="EMBL" id="NMP58087.1"/>
    </source>
</evidence>
<dbReference type="Proteomes" id="UP000189299">
    <property type="component" value="Unassembled WGS sequence"/>
</dbReference>
<name>A0A1V2UJ63_ENTMU</name>
<proteinExistence type="predicted"/>
<dbReference type="RefSeq" id="WP_010736694.1">
    <property type="nucleotide sequence ID" value="NZ_BQWJ01000005.1"/>
</dbReference>
<sequence>MNYLELSAHRENPAVTIMLGMPNDEKSAEKYKLVLKNLVKQIILELEEREGTAAKTMIRKIDQVLKDFQPTHKRGSIVYFISPSVNEQIEVPFVLESQFVIDAYFHTKEILRSESKMNHYYVLTIGMDCSRLLEYVDDTLIQEVKDAHFPIRNKGYWAKDRVLNSMGSVQTNYKKEFFKWIDSELQPYLNRHPHPIILAGTTENIATYKQISHKDERIVGEIYGNFTVDSGENELAIGEQANQVIHEYIRHQKETILHTIVGMENQGRVERDVANIYRQVIKGKGQKLIVDHAYYQEAVIRDHQVKLVDISPSDEGYVEDIVNEIIYEVMRYGGEVIFAETEVLENQSPILLQLRY</sequence>
<dbReference type="Pfam" id="PF18845">
    <property type="entry name" value="baeRF_family3"/>
    <property type="match status" value="1"/>
</dbReference>
<dbReference type="Proteomes" id="UP000557857">
    <property type="component" value="Unassembled WGS sequence"/>
</dbReference>